<feature type="compositionally biased region" description="Basic and acidic residues" evidence="9">
    <location>
        <begin position="626"/>
        <end position="640"/>
    </location>
</feature>
<evidence type="ECO:0000313" key="11">
    <source>
        <dbReference type="EMBL" id="CAK9215968.1"/>
    </source>
</evidence>
<evidence type="ECO:0000256" key="6">
    <source>
        <dbReference type="PROSITE-ProRule" id="PRU01382"/>
    </source>
</evidence>
<feature type="compositionally biased region" description="Basic and acidic residues" evidence="9">
    <location>
        <begin position="20"/>
        <end position="59"/>
    </location>
</feature>
<keyword evidence="3 6" id="KW-0799">Topoisomerase</keyword>
<dbReference type="InterPro" id="IPR013030">
    <property type="entry name" value="DNA_topo_DNA_db_N_dom2"/>
</dbReference>
<dbReference type="SUPFAM" id="SSF56349">
    <property type="entry name" value="DNA breaking-rejoining enzymes"/>
    <property type="match status" value="1"/>
</dbReference>
<evidence type="ECO:0000313" key="12">
    <source>
        <dbReference type="Proteomes" id="UP001497512"/>
    </source>
</evidence>
<proteinExistence type="inferred from homology"/>
<evidence type="ECO:0000256" key="5">
    <source>
        <dbReference type="ARBA" id="ARBA00023235"/>
    </source>
</evidence>
<dbReference type="Proteomes" id="UP001497512">
    <property type="component" value="Chromosome 2"/>
</dbReference>
<dbReference type="InterPro" id="IPR011010">
    <property type="entry name" value="DNA_brk_join_enz"/>
</dbReference>
<dbReference type="EMBL" id="OZ019894">
    <property type="protein sequence ID" value="CAK9215968.1"/>
    <property type="molecule type" value="Genomic_DNA"/>
</dbReference>
<dbReference type="InterPro" id="IPR014711">
    <property type="entry name" value="TopoI_cat_a-hlx-sub_euk"/>
</dbReference>
<dbReference type="InterPro" id="IPR036202">
    <property type="entry name" value="TopoI_DNA-bd_euk_N_sf"/>
</dbReference>
<comment type="function">
    <text evidence="7">Releases the supercoiling and torsional tension of DNA introduced during the DNA replication and transcription by transiently cleaving and rejoining one strand of the DNA duplex. Introduces a single-strand break via transesterification at the specific target site 5'-[CT]CCTTp site in duplex DNA. The scissile phosphodiester is attacked by the catalytic tyrosine of the enzyme, resulting in the formation of a DNA-(3'-phosphotyrosyl)-enzyme intermediate and the expulsion of a 5'-OH DNA strand. The free DNA strand then undergoes passage around the unbroken strand thus removing DNA supercoils. Finally, in the religation step, the DNA 5'-OH attacks the covalent intermediate to expel the active-site tyrosine and restore the DNA phosphodiester backbone.</text>
</comment>
<dbReference type="PROSITE" id="PS52038">
    <property type="entry name" value="TOPO_IB_2"/>
    <property type="match status" value="1"/>
</dbReference>
<dbReference type="Gene3D" id="1.10.10.41">
    <property type="entry name" value="Yeast DNA topoisomerase - domain 1"/>
    <property type="match status" value="1"/>
</dbReference>
<gene>
    <name evidence="11" type="ORF">CSSPTR1EN2_LOCUS13117</name>
</gene>
<dbReference type="Gene3D" id="3.90.15.10">
    <property type="entry name" value="Topoisomerase I, Chain A, domain 3"/>
    <property type="match status" value="1"/>
</dbReference>
<comment type="similarity">
    <text evidence="2 6 7">Belongs to the type IB topoisomerase family.</text>
</comment>
<dbReference type="InterPro" id="IPR013034">
    <property type="entry name" value="DNA_topo_DNA_db_N_dom1"/>
</dbReference>
<feature type="coiled-coil region" evidence="8">
    <location>
        <begin position="274"/>
        <end position="301"/>
    </location>
</feature>
<evidence type="ECO:0000256" key="2">
    <source>
        <dbReference type="ARBA" id="ARBA00006645"/>
    </source>
</evidence>
<dbReference type="PANTHER" id="PTHR10290">
    <property type="entry name" value="DNA TOPOISOMERASE I"/>
    <property type="match status" value="1"/>
</dbReference>
<dbReference type="InterPro" id="IPR008336">
    <property type="entry name" value="TopoI_DNA-bd_euk"/>
</dbReference>
<feature type="region of interest" description="Disordered" evidence="9">
    <location>
        <begin position="1"/>
        <end position="142"/>
    </location>
</feature>
<keyword evidence="5 6" id="KW-0413">Isomerase</keyword>
<dbReference type="Gene3D" id="2.170.11.10">
    <property type="entry name" value="DNA Topoisomerase I, domain 2"/>
    <property type="match status" value="1"/>
</dbReference>
<feature type="domain" description="DNA topoisomerase I eukaryotic-type" evidence="10">
    <location>
        <begin position="324"/>
        <end position="699"/>
    </location>
</feature>
<comment type="catalytic activity">
    <reaction evidence="1 6 7">
        <text>ATP-independent breakage of single-stranded DNA, followed by passage and rejoining.</text>
        <dbReference type="EC" id="5.6.2.1"/>
    </reaction>
</comment>
<accession>A0ABP0U9L6</accession>
<dbReference type="Pfam" id="PF14370">
    <property type="entry name" value="Topo_C_assoc"/>
    <property type="match status" value="1"/>
</dbReference>
<dbReference type="CDD" id="cd00660">
    <property type="entry name" value="Topoisomer_IB_N"/>
    <property type="match status" value="1"/>
</dbReference>
<reference evidence="11" key="1">
    <citation type="submission" date="2024-02" db="EMBL/GenBank/DDBJ databases">
        <authorList>
            <consortium name="ELIXIR-Norway"/>
            <consortium name="Elixir Norway"/>
        </authorList>
    </citation>
    <scope>NUCLEOTIDE SEQUENCE</scope>
</reference>
<dbReference type="CDD" id="cd00659">
    <property type="entry name" value="Topo_IB_C"/>
    <property type="match status" value="1"/>
</dbReference>
<feature type="compositionally biased region" description="Acidic residues" evidence="9">
    <location>
        <begin position="102"/>
        <end position="112"/>
    </location>
</feature>
<sequence length="726" mass="82450">MDTSSDSDDDKPLLARRVPVKKEMEVHAAVKPMDDDSDDDKPLVDRKPFKTYVRKDSLKKNALMADTASPKRAAQAQASAPPEKKLKVSPSFVGKSRVKEELSDDDDDEDDVPIAQRKPSISSMKKTVLVQQKTKASSSSGRSANAAKKFLEKAKAQKLLKKKKVVKVTITKTKKEPGSGEGQKWQTLEHNGVIFPPPYESHGVKMLYDGKPVDLTNEQEEVATMFAVMKDSDYATKPKFLKNFWEDWKAILGKGHVIKKFELCDFTPIYDWAQAEKERKKSMSAEEKKRAKEEKLKAEDKYMWALVDGVKEKVGNFRVEPPGLFRGRGDHPKMGKLKTRIMPEDIVINIGKDAPIPECPIPGCRWKEIRHDNSVTWLAFWNDPINNKEFKYVFLAPSSNLKGQSDMQKYDKARVLKDYIADIRKTYTMDFSSSDPTRKQIAVATYLIDRLALRAGNEKDEDEADTVGCCSLKVEHVILIAPNSLQFDFLGKDSIRYFNTVEVEEKVYKAIGQFKKCKAEGKDLFDKLDTTKLNLHLKAIMPGLTAKVFRTYNASITLDKLLQDTSGDTTIEKIADYQRANKEVAILCNHQRSISKGHGAQMERLEGKMTEMEALLEELEVDLDRAKKGKPPLKDSDGKVKKNQNPEALEKKIAATRQKVEKMRLDMRIKDDLKTVALGTSKINYMDPRITVAWCKLHEVPIEKIFNKSLLAKFAWAMEVEPDFRF</sequence>
<keyword evidence="8" id="KW-0175">Coiled coil</keyword>
<evidence type="ECO:0000256" key="3">
    <source>
        <dbReference type="ARBA" id="ARBA00023029"/>
    </source>
</evidence>
<dbReference type="InterPro" id="IPR001631">
    <property type="entry name" value="TopoI"/>
</dbReference>
<dbReference type="Pfam" id="PF02919">
    <property type="entry name" value="Topoisom_I_N"/>
    <property type="match status" value="1"/>
</dbReference>
<evidence type="ECO:0000256" key="4">
    <source>
        <dbReference type="ARBA" id="ARBA00023125"/>
    </source>
</evidence>
<dbReference type="PROSITE" id="PS00176">
    <property type="entry name" value="TOPO_IB_1"/>
    <property type="match status" value="1"/>
</dbReference>
<dbReference type="InterPro" id="IPR013500">
    <property type="entry name" value="TopoI_cat_euk"/>
</dbReference>
<dbReference type="InterPro" id="IPR013499">
    <property type="entry name" value="TopoI_euk"/>
</dbReference>
<dbReference type="InterPro" id="IPR014727">
    <property type="entry name" value="TopoI_cat_a/b-sub_euk"/>
</dbReference>
<evidence type="ECO:0000256" key="1">
    <source>
        <dbReference type="ARBA" id="ARBA00000213"/>
    </source>
</evidence>
<organism evidence="11 12">
    <name type="scientific">Sphagnum troendelagicum</name>
    <dbReference type="NCBI Taxonomy" id="128251"/>
    <lineage>
        <taxon>Eukaryota</taxon>
        <taxon>Viridiplantae</taxon>
        <taxon>Streptophyta</taxon>
        <taxon>Embryophyta</taxon>
        <taxon>Bryophyta</taxon>
        <taxon>Sphagnophytina</taxon>
        <taxon>Sphagnopsida</taxon>
        <taxon>Sphagnales</taxon>
        <taxon>Sphagnaceae</taxon>
        <taxon>Sphagnum</taxon>
    </lineage>
</organism>
<dbReference type="InterPro" id="IPR018521">
    <property type="entry name" value="TopoIB_AS"/>
</dbReference>
<dbReference type="PANTHER" id="PTHR10290:SF23">
    <property type="entry name" value="DNA TOPOISOMERASE 1 BETA"/>
    <property type="match status" value="1"/>
</dbReference>
<dbReference type="SUPFAM" id="SSF56741">
    <property type="entry name" value="Eukaryotic DNA topoisomerase I, N-terminal DNA-binding fragment"/>
    <property type="match status" value="1"/>
</dbReference>
<feature type="compositionally biased region" description="Low complexity" evidence="9">
    <location>
        <begin position="133"/>
        <end position="142"/>
    </location>
</feature>
<feature type="active site" description="O-(3'-phospho-DNA)-tyrosine intermediate" evidence="6">
    <location>
        <position position="685"/>
    </location>
</feature>
<evidence type="ECO:0000256" key="7">
    <source>
        <dbReference type="RuleBase" id="RU365101"/>
    </source>
</evidence>
<protein>
    <recommendedName>
        <fullName evidence="7">DNA topoisomerase I</fullName>
        <ecNumber evidence="7">5.6.2.1</ecNumber>
    </recommendedName>
    <alternativeName>
        <fullName evidence="7">DNA topoisomerase 1</fullName>
    </alternativeName>
</protein>
<evidence type="ECO:0000256" key="8">
    <source>
        <dbReference type="SAM" id="Coils"/>
    </source>
</evidence>
<keyword evidence="12" id="KW-1185">Reference proteome</keyword>
<dbReference type="SMART" id="SM00435">
    <property type="entry name" value="TOPEUc"/>
    <property type="match status" value="1"/>
</dbReference>
<dbReference type="InterPro" id="IPR051062">
    <property type="entry name" value="Topoisomerase_IB"/>
</dbReference>
<feature type="region of interest" description="Disordered" evidence="9">
    <location>
        <begin position="626"/>
        <end position="649"/>
    </location>
</feature>
<dbReference type="InterPro" id="IPR025834">
    <property type="entry name" value="TopoI_C_dom"/>
</dbReference>
<dbReference type="PRINTS" id="PR00416">
    <property type="entry name" value="EUTPISMRASEI"/>
</dbReference>
<evidence type="ECO:0000256" key="9">
    <source>
        <dbReference type="SAM" id="MobiDB-lite"/>
    </source>
</evidence>
<feature type="compositionally biased region" description="Polar residues" evidence="9">
    <location>
        <begin position="119"/>
        <end position="132"/>
    </location>
</feature>
<dbReference type="Pfam" id="PF01028">
    <property type="entry name" value="Topoisom_I"/>
    <property type="match status" value="1"/>
</dbReference>
<dbReference type="Gene3D" id="1.10.132.10">
    <property type="match status" value="1"/>
</dbReference>
<keyword evidence="4 6" id="KW-0238">DNA-binding</keyword>
<name>A0ABP0U9L6_9BRYO</name>
<evidence type="ECO:0000259" key="10">
    <source>
        <dbReference type="SMART" id="SM00435"/>
    </source>
</evidence>
<dbReference type="EC" id="5.6.2.1" evidence="7"/>